<name>A0A9E7CV52_9HYPH</name>
<dbReference type="InterPro" id="IPR015424">
    <property type="entry name" value="PyrdxlP-dep_Trfase"/>
</dbReference>
<feature type="coiled-coil region" evidence="7">
    <location>
        <begin position="427"/>
        <end position="454"/>
    </location>
</feature>
<keyword evidence="5 6" id="KW-0663">Pyridoxal phosphate</keyword>
<comment type="cofactor">
    <cofactor evidence="1">
        <name>pyridoxal 5'-phosphate</name>
        <dbReference type="ChEBI" id="CHEBI:597326"/>
    </cofactor>
</comment>
<dbReference type="PIRSF" id="PIRSF000521">
    <property type="entry name" value="Transaminase_4ab_Lys_Orn"/>
    <property type="match status" value="1"/>
</dbReference>
<evidence type="ECO:0000256" key="7">
    <source>
        <dbReference type="SAM" id="Coils"/>
    </source>
</evidence>
<dbReference type="InterPro" id="IPR049704">
    <property type="entry name" value="Aminotrans_3_PPA_site"/>
</dbReference>
<dbReference type="AlphaFoldDB" id="A0A9E7CV52"/>
<evidence type="ECO:0000256" key="6">
    <source>
        <dbReference type="RuleBase" id="RU003560"/>
    </source>
</evidence>
<evidence type="ECO:0000256" key="2">
    <source>
        <dbReference type="ARBA" id="ARBA00008954"/>
    </source>
</evidence>
<dbReference type="GO" id="GO:0030170">
    <property type="term" value="F:pyridoxal phosphate binding"/>
    <property type="evidence" value="ECO:0007669"/>
    <property type="project" value="InterPro"/>
</dbReference>
<dbReference type="NCBIfam" id="NF004767">
    <property type="entry name" value="PRK06105.1"/>
    <property type="match status" value="1"/>
</dbReference>
<proteinExistence type="inferred from homology"/>
<dbReference type="PANTHER" id="PTHR42684:SF3">
    <property type="entry name" value="ADENOSYLMETHIONINE-8-AMINO-7-OXONONANOATE AMINOTRANSFERASE"/>
    <property type="match status" value="1"/>
</dbReference>
<dbReference type="GO" id="GO:0009102">
    <property type="term" value="P:biotin biosynthetic process"/>
    <property type="evidence" value="ECO:0007669"/>
    <property type="project" value="TreeGrafter"/>
</dbReference>
<sequence>MTIRPNSLEARDIAYHLHPYTNAAKHQTEGPLVLTGGEGVYVTDASGQRYIEGLAGLFSAALGFSEHRLAEAAYRQMKTMPFYHAFGHKATEPGIALAERLIAMAPVPMSKVFFANSGSEANDTAVKLIWYYNNALGRPQKKKIISRLRGYHGVTVASGSLTGLPYAHRDFDLPLPGILHTLCPHYRRHAEPGESEEAFATRCADELEALILREGPETVAAFFAEPVMVSGGVVVPPKTYFEKIQAVLKKYDVLLVADEVICGFARTGNMFGTETYGLKPDMITLAKQLSASYLPISALMISEKIYAAIVAESEKIGTFGHGYTYSGHPVAAAVALEALRIYEDDNILDHVRAVAPRFQAHVARLGNHPLVSEARGVGLVAGLELSPDKKTAFDPSLLVASQAARFAQNHGVITRGMNDTLSLCPPLIISEAEIDELMQRIERALDDTRDWARNAGLMA</sequence>
<dbReference type="KEGG" id="apol:K9D25_18425"/>
<dbReference type="EMBL" id="CP083239">
    <property type="protein sequence ID" value="UOK70673.1"/>
    <property type="molecule type" value="Genomic_DNA"/>
</dbReference>
<evidence type="ECO:0000256" key="4">
    <source>
        <dbReference type="ARBA" id="ARBA00022679"/>
    </source>
</evidence>
<evidence type="ECO:0000256" key="1">
    <source>
        <dbReference type="ARBA" id="ARBA00001933"/>
    </source>
</evidence>
<evidence type="ECO:0000313" key="9">
    <source>
        <dbReference type="Proteomes" id="UP000831684"/>
    </source>
</evidence>
<dbReference type="Gene3D" id="3.40.640.10">
    <property type="entry name" value="Type I PLP-dependent aspartate aminotransferase-like (Major domain)"/>
    <property type="match status" value="1"/>
</dbReference>
<evidence type="ECO:0000256" key="5">
    <source>
        <dbReference type="ARBA" id="ARBA00022898"/>
    </source>
</evidence>
<dbReference type="InterPro" id="IPR015422">
    <property type="entry name" value="PyrdxlP-dep_Trfase_small"/>
</dbReference>
<comment type="similarity">
    <text evidence="2 6">Belongs to the class-III pyridoxal-phosphate-dependent aminotransferase family.</text>
</comment>
<dbReference type="SUPFAM" id="SSF53383">
    <property type="entry name" value="PLP-dependent transferases"/>
    <property type="match status" value="1"/>
</dbReference>
<dbReference type="InterPro" id="IPR015421">
    <property type="entry name" value="PyrdxlP-dep_Trfase_major"/>
</dbReference>
<dbReference type="Gene3D" id="3.90.1150.10">
    <property type="entry name" value="Aspartate Aminotransferase, domain 1"/>
    <property type="match status" value="1"/>
</dbReference>
<dbReference type="Proteomes" id="UP000831684">
    <property type="component" value="Chromosome"/>
</dbReference>
<dbReference type="RefSeq" id="WP_244377149.1">
    <property type="nucleotide sequence ID" value="NZ_CP083239.1"/>
</dbReference>
<dbReference type="CDD" id="cd00610">
    <property type="entry name" value="OAT_like"/>
    <property type="match status" value="1"/>
</dbReference>
<accession>A0A9E7CV52</accession>
<evidence type="ECO:0000313" key="8">
    <source>
        <dbReference type="EMBL" id="UOK70673.1"/>
    </source>
</evidence>
<evidence type="ECO:0000256" key="3">
    <source>
        <dbReference type="ARBA" id="ARBA00022576"/>
    </source>
</evidence>
<organism evidence="8 9">
    <name type="scientific">Ancylobacter polymorphus</name>
    <dbReference type="NCBI Taxonomy" id="223390"/>
    <lineage>
        <taxon>Bacteria</taxon>
        <taxon>Pseudomonadati</taxon>
        <taxon>Pseudomonadota</taxon>
        <taxon>Alphaproteobacteria</taxon>
        <taxon>Hyphomicrobiales</taxon>
        <taxon>Xanthobacteraceae</taxon>
        <taxon>Ancylobacter</taxon>
    </lineage>
</organism>
<reference evidence="8" key="1">
    <citation type="submission" date="2021-09" db="EMBL/GenBank/DDBJ databases">
        <title>Network and meta-omics reveal the key degrader and cooperation patterns in an efficient 1,4-dioxane-degrading microbial community.</title>
        <authorList>
            <person name="Dai C."/>
        </authorList>
    </citation>
    <scope>NUCLEOTIDE SEQUENCE</scope>
    <source>
        <strain evidence="8">ZM13</strain>
    </source>
</reference>
<protein>
    <submittedName>
        <fullName evidence="8">Aspartate aminotransferase family protein</fullName>
    </submittedName>
</protein>
<dbReference type="FunFam" id="3.40.640.10:FF:000014">
    <property type="entry name" value="Adenosylmethionine-8-amino-7-oxononanoate aminotransferase, probable"/>
    <property type="match status" value="1"/>
</dbReference>
<dbReference type="PROSITE" id="PS00600">
    <property type="entry name" value="AA_TRANSFER_CLASS_3"/>
    <property type="match status" value="1"/>
</dbReference>
<dbReference type="GO" id="GO:0004015">
    <property type="term" value="F:adenosylmethionine-8-amino-7-oxononanoate transaminase activity"/>
    <property type="evidence" value="ECO:0007669"/>
    <property type="project" value="TreeGrafter"/>
</dbReference>
<gene>
    <name evidence="8" type="ORF">K9D25_18425</name>
</gene>
<dbReference type="GO" id="GO:0009448">
    <property type="term" value="P:gamma-aminobutyric acid metabolic process"/>
    <property type="evidence" value="ECO:0007669"/>
    <property type="project" value="TreeGrafter"/>
</dbReference>
<keyword evidence="4" id="KW-0808">Transferase</keyword>
<keyword evidence="3 8" id="KW-0032">Aminotransferase</keyword>
<dbReference type="InterPro" id="IPR005814">
    <property type="entry name" value="Aminotrans_3"/>
</dbReference>
<dbReference type="PANTHER" id="PTHR42684">
    <property type="entry name" value="ADENOSYLMETHIONINE-8-AMINO-7-OXONONANOATE AMINOTRANSFERASE"/>
    <property type="match status" value="1"/>
</dbReference>
<keyword evidence="7" id="KW-0175">Coiled coil</keyword>
<dbReference type="Pfam" id="PF00202">
    <property type="entry name" value="Aminotran_3"/>
    <property type="match status" value="1"/>
</dbReference>